<evidence type="ECO:0000256" key="1">
    <source>
        <dbReference type="ARBA" id="ARBA00010364"/>
    </source>
</evidence>
<comment type="similarity">
    <text evidence="1 2">Belongs to the UPF0235 family.</text>
</comment>
<dbReference type="GO" id="GO:0005737">
    <property type="term" value="C:cytoplasm"/>
    <property type="evidence" value="ECO:0007669"/>
    <property type="project" value="TreeGrafter"/>
</dbReference>
<organism evidence="3 4">
    <name type="scientific">Terrimesophilobacter mesophilus</name>
    <dbReference type="NCBI Taxonomy" id="433647"/>
    <lineage>
        <taxon>Bacteria</taxon>
        <taxon>Bacillati</taxon>
        <taxon>Actinomycetota</taxon>
        <taxon>Actinomycetes</taxon>
        <taxon>Micrococcales</taxon>
        <taxon>Microbacteriaceae</taxon>
        <taxon>Terrimesophilobacter</taxon>
    </lineage>
</organism>
<name>A0A4R8V9N7_9MICO</name>
<dbReference type="Proteomes" id="UP000298488">
    <property type="component" value="Unassembled WGS sequence"/>
</dbReference>
<dbReference type="Pfam" id="PF02594">
    <property type="entry name" value="DUF167"/>
    <property type="match status" value="1"/>
</dbReference>
<dbReference type="InterPro" id="IPR036591">
    <property type="entry name" value="YggU-like_sf"/>
</dbReference>
<evidence type="ECO:0000256" key="2">
    <source>
        <dbReference type="HAMAP-Rule" id="MF_00634"/>
    </source>
</evidence>
<protein>
    <recommendedName>
        <fullName evidence="2">UPF0235 protein E3N84_02655</fullName>
    </recommendedName>
</protein>
<dbReference type="Gene3D" id="3.30.1200.10">
    <property type="entry name" value="YggU-like"/>
    <property type="match status" value="1"/>
</dbReference>
<keyword evidence="4" id="KW-1185">Reference proteome</keyword>
<dbReference type="AlphaFoldDB" id="A0A4R8V9N7"/>
<accession>A0A4R8V9N7</accession>
<dbReference type="OrthoDB" id="9801878at2"/>
<reference evidence="3 4" key="1">
    <citation type="submission" date="2019-03" db="EMBL/GenBank/DDBJ databases">
        <title>Genomics of glacier-inhabiting Cryobacterium strains.</title>
        <authorList>
            <person name="Liu Q."/>
            <person name="Xin Y.-H."/>
        </authorList>
    </citation>
    <scope>NUCLEOTIDE SEQUENCE [LARGE SCALE GENOMIC DNA]</scope>
    <source>
        <strain evidence="3 4">CGMCC 1.10440</strain>
    </source>
</reference>
<dbReference type="SUPFAM" id="SSF69786">
    <property type="entry name" value="YggU-like"/>
    <property type="match status" value="1"/>
</dbReference>
<evidence type="ECO:0000313" key="4">
    <source>
        <dbReference type="Proteomes" id="UP000298488"/>
    </source>
</evidence>
<dbReference type="HAMAP" id="MF_00634">
    <property type="entry name" value="UPF0235"/>
    <property type="match status" value="1"/>
</dbReference>
<dbReference type="SMART" id="SM01152">
    <property type="entry name" value="DUF167"/>
    <property type="match status" value="1"/>
</dbReference>
<dbReference type="NCBIfam" id="TIGR00251">
    <property type="entry name" value="DUF167 family protein"/>
    <property type="match status" value="1"/>
</dbReference>
<sequence length="77" mass="8449">MDVTVRVKPGSRKGPLVDTTPGPDGETLTVYVPQRAVDGQANTAVIELLAKHFGVARSRVEILRGHTSRTKRIRIEE</sequence>
<dbReference type="InterPro" id="IPR003746">
    <property type="entry name" value="DUF167"/>
</dbReference>
<dbReference type="PANTHER" id="PTHR13420:SF7">
    <property type="entry name" value="UPF0235 PROTEIN C15ORF40"/>
    <property type="match status" value="1"/>
</dbReference>
<comment type="caution">
    <text evidence="3">The sequence shown here is derived from an EMBL/GenBank/DDBJ whole genome shotgun (WGS) entry which is preliminary data.</text>
</comment>
<proteinExistence type="inferred from homology"/>
<evidence type="ECO:0000313" key="3">
    <source>
        <dbReference type="EMBL" id="TFB79056.1"/>
    </source>
</evidence>
<dbReference type="RefSeq" id="WP_104094937.1">
    <property type="nucleotide sequence ID" value="NZ_JACHBP010000001.1"/>
</dbReference>
<dbReference type="PANTHER" id="PTHR13420">
    <property type="entry name" value="UPF0235 PROTEIN C15ORF40"/>
    <property type="match status" value="1"/>
</dbReference>
<gene>
    <name evidence="3" type="ORF">E3N84_02655</name>
</gene>
<dbReference type="EMBL" id="SOFI01000003">
    <property type="protein sequence ID" value="TFB79056.1"/>
    <property type="molecule type" value="Genomic_DNA"/>
</dbReference>